<evidence type="ECO:0000313" key="4">
    <source>
        <dbReference type="Proteomes" id="UP000006727"/>
    </source>
</evidence>
<feature type="region of interest" description="Disordered" evidence="1">
    <location>
        <begin position="417"/>
        <end position="449"/>
    </location>
</feature>
<feature type="region of interest" description="Disordered" evidence="1">
    <location>
        <begin position="571"/>
        <end position="696"/>
    </location>
</feature>
<name>A0A2K1J8S3_PHYPA</name>
<dbReference type="PaxDb" id="3218-PP1S197_137V6.1"/>
<feature type="region of interest" description="Disordered" evidence="1">
    <location>
        <begin position="516"/>
        <end position="543"/>
    </location>
</feature>
<feature type="compositionally biased region" description="Low complexity" evidence="1">
    <location>
        <begin position="842"/>
        <end position="852"/>
    </location>
</feature>
<evidence type="ECO:0008006" key="5">
    <source>
        <dbReference type="Google" id="ProtNLM"/>
    </source>
</evidence>
<feature type="compositionally biased region" description="Basic and acidic residues" evidence="1">
    <location>
        <begin position="516"/>
        <end position="539"/>
    </location>
</feature>
<reference evidence="3" key="3">
    <citation type="submission" date="2020-12" db="UniProtKB">
        <authorList>
            <consortium name="EnsemblPlants"/>
        </authorList>
    </citation>
    <scope>IDENTIFICATION</scope>
</reference>
<feature type="region of interest" description="Disordered" evidence="1">
    <location>
        <begin position="761"/>
        <end position="802"/>
    </location>
</feature>
<feature type="compositionally biased region" description="Polar residues" evidence="1">
    <location>
        <begin position="1343"/>
        <end position="1359"/>
    </location>
</feature>
<sequence>MPSLLHKALPSTSASHFNVSDARPTAVWTRSNTDDVTLSQLHKFWGGLSVVARRDLLRIDKQTLFEQVRKNLYCSRCHGLLVEGFNQIVFYGKTLQAGMVGHTNGSGTNSRQVIQNGYNAGIADLSDDSRDPSVHPWGGLAATRDSMLTVLDCFLDGMQLEVLQNVFESARARERERELLYPDACGGGGRGWISQNGSFNGRGHGLKEACALHTARLSCEALVDFWSALGDETRRSLLRMKEEDFIERLIFRFNSKRFCRDCRRNVLREFKEMKELKRSRREPQCTRWFCAADTVFRYEVSESAVQVDWHDCFVGDGSIAFQRFEWALGTGEGKSDIIPYEDVGLSESAYVDSLDLASISACFITVRGWKRDGRCTELSAKAHALKGQLCVHRRLIVGDGYLSITQGESIQRFFERAEQTEEEEDEDAIDNDGNDYEGEASRPQKHAKSPELARDFLLDAATVIFKEQVEKAFREGTARQNAHSIFVCVALSLLEERVRVACKEITSLEKQKKLLEEEEREKREEEERRERRKQKEREKKLRRKEKLKSKVKCNRMNCTLATLASNECLTASSQDEEHEEHEEEQESNSGSQVEGIESNISEDSRSARPSSPDMIEARPSADGFDRENGGTSQHETFAPAQVIDDPLGLRNGNGAFIVERSKSVRRRTRDRKPTSPDNSNGSCRTEAENSTFGNPRTVPNAHFFIKRGAISSQVQQRNGPHKFDAGTTEKEVDISCNINNKHEILQSCACGSPHVGSRFKIGNRGPGKLGIRDANGGSRSGERVDLGSRSSKMPNEVGNLDPAISQKPIEYSLEKSITATTFERRGQRAGNSTDKPTKAVHSRSSSLDLSNSYHGGSRLSPNGFARGHGYLDNGPGLPVVVKPTWTPRAVNSSISSNGVTVKVLAAGRRPLDSVHERSDSLCHAQAKPGSPWIAGPKSTSPKAISVIAVEFSESRKDEPCVSEISCTSEEGEDFTLTDSNAPIPVQTCITADDGQEGDLATGTDTKGDSVSLTTSTSDSSSKTLPVQREPLVANAQGYAVPEERTNTESRPGASCSEQGVQSLHVPSSVATTQIAANMVLLADSPSPRTHCSSSPSGTLSETCPHLHASGHQLVNCPQDNLLRPPCNGPIYPFATDMSSSQGPLHYAIPPPNLAPSSLNMHHPFGFYPVSPWAAHGRTSVLQMPQAGGYTVAGPGGLCMAVLPPMSLNGPGPMPPVGLGHLPAILDGLNPLQLREQHQNTIQQVFLSRFGIPGKEFSSRGIAERVPCFSSENGWSEGAVAADVGHSSENRNGHVGQAVSNASSPFPGVKDRRPTDSPTTAVFSLFHSKWPITGGANEKDGSLEDSNSDASGMNNLTTNGAEKPQCMGGSDELRKSSSSAGEYSLFASAPSNGFGFF</sequence>
<dbReference type="EMBL" id="ABEU02000016">
    <property type="protein sequence ID" value="PNR37928.1"/>
    <property type="molecule type" value="Genomic_DNA"/>
</dbReference>
<dbReference type="EnsemblPlants" id="Pp3c16_15960V3.3">
    <property type="protein sequence ID" value="Pp3c16_15960V3.3"/>
    <property type="gene ID" value="Pp3c16_15960"/>
</dbReference>
<reference evidence="2 4" key="2">
    <citation type="journal article" date="2018" name="Plant J.">
        <title>The Physcomitrella patens chromosome-scale assembly reveals moss genome structure and evolution.</title>
        <authorList>
            <person name="Lang D."/>
            <person name="Ullrich K.K."/>
            <person name="Murat F."/>
            <person name="Fuchs J."/>
            <person name="Jenkins J."/>
            <person name="Haas F.B."/>
            <person name="Piednoel M."/>
            <person name="Gundlach H."/>
            <person name="Van Bel M."/>
            <person name="Meyberg R."/>
            <person name="Vives C."/>
            <person name="Morata J."/>
            <person name="Symeonidi A."/>
            <person name="Hiss M."/>
            <person name="Muchero W."/>
            <person name="Kamisugi Y."/>
            <person name="Saleh O."/>
            <person name="Blanc G."/>
            <person name="Decker E.L."/>
            <person name="van Gessel N."/>
            <person name="Grimwood J."/>
            <person name="Hayes R.D."/>
            <person name="Graham S.W."/>
            <person name="Gunter L.E."/>
            <person name="McDaniel S.F."/>
            <person name="Hoernstein S.N.W."/>
            <person name="Larsson A."/>
            <person name="Li F.W."/>
            <person name="Perroud P.F."/>
            <person name="Phillips J."/>
            <person name="Ranjan P."/>
            <person name="Rokshar D.S."/>
            <person name="Rothfels C.J."/>
            <person name="Schneider L."/>
            <person name="Shu S."/>
            <person name="Stevenson D.W."/>
            <person name="Thummler F."/>
            <person name="Tillich M."/>
            <person name="Villarreal Aguilar J.C."/>
            <person name="Widiez T."/>
            <person name="Wong G.K."/>
            <person name="Wymore A."/>
            <person name="Zhang Y."/>
            <person name="Zimmer A.D."/>
            <person name="Quatrano R.S."/>
            <person name="Mayer K.F.X."/>
            <person name="Goodstein D."/>
            <person name="Casacuberta J.M."/>
            <person name="Vandepoele K."/>
            <person name="Reski R."/>
            <person name="Cuming A.C."/>
            <person name="Tuskan G.A."/>
            <person name="Maumus F."/>
            <person name="Salse J."/>
            <person name="Schmutz J."/>
            <person name="Rensing S.A."/>
        </authorList>
    </citation>
    <scope>NUCLEOTIDE SEQUENCE [LARGE SCALE GENOMIC DNA]</scope>
    <source>
        <strain evidence="3 4">cv. Gransden 2004</strain>
    </source>
</reference>
<dbReference type="Proteomes" id="UP000006727">
    <property type="component" value="Chromosome 16"/>
</dbReference>
<evidence type="ECO:0000313" key="2">
    <source>
        <dbReference type="EMBL" id="PNR37928.1"/>
    </source>
</evidence>
<feature type="compositionally biased region" description="Polar residues" evidence="1">
    <location>
        <begin position="678"/>
        <end position="694"/>
    </location>
</feature>
<feature type="region of interest" description="Disordered" evidence="1">
    <location>
        <begin position="1287"/>
        <end position="1317"/>
    </location>
</feature>
<dbReference type="OrthoDB" id="567691at2759"/>
<feature type="region of interest" description="Disordered" evidence="1">
    <location>
        <begin position="1036"/>
        <end position="1057"/>
    </location>
</feature>
<protein>
    <recommendedName>
        <fullName evidence="5">Stress response protein NST1</fullName>
    </recommendedName>
</protein>
<feature type="compositionally biased region" description="Acidic residues" evidence="1">
    <location>
        <begin position="574"/>
        <end position="586"/>
    </location>
</feature>
<dbReference type="EnsemblPlants" id="Pp3c16_15960V3.1">
    <property type="protein sequence ID" value="Pp3c16_15960V3.1"/>
    <property type="gene ID" value="Pp3c16_15960"/>
</dbReference>
<dbReference type="GeneID" id="112293613"/>
<feature type="compositionally biased region" description="Acidic residues" evidence="1">
    <location>
        <begin position="420"/>
        <end position="438"/>
    </location>
</feature>
<dbReference type="KEGG" id="ppp:112293613"/>
<dbReference type="Gramene" id="Pp3c16_15960V3.1">
    <property type="protein sequence ID" value="Pp3c16_15960V3.1"/>
    <property type="gene ID" value="Pp3c16_15960"/>
</dbReference>
<feature type="compositionally biased region" description="Low complexity" evidence="1">
    <location>
        <begin position="1009"/>
        <end position="1023"/>
    </location>
</feature>
<dbReference type="Gramene" id="Pp3c16_15960V3.3">
    <property type="protein sequence ID" value="Pp3c16_15960V3.3"/>
    <property type="gene ID" value="Pp3c16_15960"/>
</dbReference>
<feature type="region of interest" description="Disordered" evidence="1">
    <location>
        <begin position="990"/>
        <end position="1024"/>
    </location>
</feature>
<dbReference type="STRING" id="3218.A0A2K1J8S3"/>
<dbReference type="PANTHER" id="PTHR16897:SF2">
    <property type="entry name" value="OS03G0226600 PROTEIN"/>
    <property type="match status" value="1"/>
</dbReference>
<dbReference type="PANTHER" id="PTHR16897">
    <property type="entry name" value="OS10G0105400 PROTEIN"/>
    <property type="match status" value="1"/>
</dbReference>
<proteinExistence type="predicted"/>
<reference evidence="2 4" key="1">
    <citation type="journal article" date="2008" name="Science">
        <title>The Physcomitrella genome reveals evolutionary insights into the conquest of land by plants.</title>
        <authorList>
            <person name="Rensing S."/>
            <person name="Lang D."/>
            <person name="Zimmer A."/>
            <person name="Terry A."/>
            <person name="Salamov A."/>
            <person name="Shapiro H."/>
            <person name="Nishiyama T."/>
            <person name="Perroud P.-F."/>
            <person name="Lindquist E."/>
            <person name="Kamisugi Y."/>
            <person name="Tanahashi T."/>
            <person name="Sakakibara K."/>
            <person name="Fujita T."/>
            <person name="Oishi K."/>
            <person name="Shin-I T."/>
            <person name="Kuroki Y."/>
            <person name="Toyoda A."/>
            <person name="Suzuki Y."/>
            <person name="Hashimoto A."/>
            <person name="Yamaguchi K."/>
            <person name="Sugano A."/>
            <person name="Kohara Y."/>
            <person name="Fujiyama A."/>
            <person name="Anterola A."/>
            <person name="Aoki S."/>
            <person name="Ashton N."/>
            <person name="Barbazuk W.B."/>
            <person name="Barker E."/>
            <person name="Bennetzen J."/>
            <person name="Bezanilla M."/>
            <person name="Blankenship R."/>
            <person name="Cho S.H."/>
            <person name="Dutcher S."/>
            <person name="Estelle M."/>
            <person name="Fawcett J.A."/>
            <person name="Gundlach H."/>
            <person name="Hanada K."/>
            <person name="Heyl A."/>
            <person name="Hicks K.A."/>
            <person name="Hugh J."/>
            <person name="Lohr M."/>
            <person name="Mayer K."/>
            <person name="Melkozernov A."/>
            <person name="Murata T."/>
            <person name="Nelson D."/>
            <person name="Pils B."/>
            <person name="Prigge M."/>
            <person name="Reiss B."/>
            <person name="Renner T."/>
            <person name="Rombauts S."/>
            <person name="Rushton P."/>
            <person name="Sanderfoot A."/>
            <person name="Schween G."/>
            <person name="Shiu S.-H."/>
            <person name="Stueber K."/>
            <person name="Theodoulou F.L."/>
            <person name="Tu H."/>
            <person name="Van de Peer Y."/>
            <person name="Verrier P.J."/>
            <person name="Waters E."/>
            <person name="Wood A."/>
            <person name="Yang L."/>
            <person name="Cove D."/>
            <person name="Cuming A."/>
            <person name="Hasebe M."/>
            <person name="Lucas S."/>
            <person name="Mishler D.B."/>
            <person name="Reski R."/>
            <person name="Grigoriev I."/>
            <person name="Quatrano R.S."/>
            <person name="Boore J.L."/>
        </authorList>
    </citation>
    <scope>NUCLEOTIDE SEQUENCE [LARGE SCALE GENOMIC DNA]</scope>
    <source>
        <strain evidence="3 4">cv. Gransden 2004</strain>
    </source>
</reference>
<keyword evidence="4" id="KW-1185">Reference proteome</keyword>
<feature type="region of interest" description="Disordered" evidence="1">
    <location>
        <begin position="824"/>
        <end position="854"/>
    </location>
</feature>
<accession>A0A2K1J8S3</accession>
<gene>
    <name evidence="3" type="primary">LOC112293613</name>
    <name evidence="2" type="ORF">PHYPA_021038</name>
</gene>
<organism evidence="2">
    <name type="scientific">Physcomitrium patens</name>
    <name type="common">Spreading-leaved earth moss</name>
    <name type="synonym">Physcomitrella patens</name>
    <dbReference type="NCBI Taxonomy" id="3218"/>
    <lineage>
        <taxon>Eukaryota</taxon>
        <taxon>Viridiplantae</taxon>
        <taxon>Streptophyta</taxon>
        <taxon>Embryophyta</taxon>
        <taxon>Bryophyta</taxon>
        <taxon>Bryophytina</taxon>
        <taxon>Bryopsida</taxon>
        <taxon>Funariidae</taxon>
        <taxon>Funariales</taxon>
        <taxon>Funariaceae</taxon>
        <taxon>Physcomitrium</taxon>
    </lineage>
</organism>
<evidence type="ECO:0000313" key="3">
    <source>
        <dbReference type="EnsemblPlants" id="Pp3c16_15960V3.1"/>
    </source>
</evidence>
<feature type="region of interest" description="Disordered" evidence="1">
    <location>
        <begin position="1333"/>
        <end position="1378"/>
    </location>
</feature>
<dbReference type="RefSeq" id="XP_024399021.1">
    <property type="nucleotide sequence ID" value="XM_024543253.2"/>
</dbReference>
<evidence type="ECO:0000256" key="1">
    <source>
        <dbReference type="SAM" id="MobiDB-lite"/>
    </source>
</evidence>